<keyword evidence="4" id="KW-0067">ATP-binding</keyword>
<dbReference type="GO" id="GO:0045348">
    <property type="term" value="P:positive regulation of MHC class II biosynthetic process"/>
    <property type="evidence" value="ECO:0007669"/>
    <property type="project" value="TreeGrafter"/>
</dbReference>
<evidence type="ECO:0000313" key="6">
    <source>
        <dbReference type="Ensembl" id="ENSMMDP00005001076.1"/>
    </source>
</evidence>
<evidence type="ECO:0000256" key="1">
    <source>
        <dbReference type="ARBA" id="ARBA00022614"/>
    </source>
</evidence>
<dbReference type="InterPro" id="IPR027417">
    <property type="entry name" value="P-loop_NTPase"/>
</dbReference>
<dbReference type="SUPFAM" id="SSF52047">
    <property type="entry name" value="RNI-like"/>
    <property type="match status" value="1"/>
</dbReference>
<dbReference type="GO" id="GO:0045944">
    <property type="term" value="P:positive regulation of transcription by RNA polymerase II"/>
    <property type="evidence" value="ECO:0007669"/>
    <property type="project" value="TreeGrafter"/>
</dbReference>
<dbReference type="GeneTree" id="ENSGT00940000160652"/>
<dbReference type="GO" id="GO:0005524">
    <property type="term" value="F:ATP binding"/>
    <property type="evidence" value="ECO:0007669"/>
    <property type="project" value="UniProtKB-KW"/>
</dbReference>
<keyword evidence="1" id="KW-0433">Leucine-rich repeat</keyword>
<dbReference type="PROSITE" id="PS50837">
    <property type="entry name" value="NACHT"/>
    <property type="match status" value="1"/>
</dbReference>
<dbReference type="InterPro" id="IPR032675">
    <property type="entry name" value="LRR_dom_sf"/>
</dbReference>
<dbReference type="InParanoid" id="A0A667WVZ0"/>
<dbReference type="GO" id="GO:0045345">
    <property type="term" value="P:positive regulation of MHC class I biosynthetic process"/>
    <property type="evidence" value="ECO:0007669"/>
    <property type="project" value="TreeGrafter"/>
</dbReference>
<keyword evidence="3" id="KW-0547">Nucleotide-binding</keyword>
<dbReference type="Proteomes" id="UP000472263">
    <property type="component" value="Chromosome 6"/>
</dbReference>
<evidence type="ECO:0000256" key="2">
    <source>
        <dbReference type="ARBA" id="ARBA00022737"/>
    </source>
</evidence>
<dbReference type="AlphaFoldDB" id="A0A667WVZ0"/>
<protein>
    <recommendedName>
        <fullName evidence="5">NACHT domain-containing protein</fullName>
    </recommendedName>
</protein>
<dbReference type="PANTHER" id="PTHR47189">
    <property type="entry name" value="MHC CLASS II TRANSACTIVATOR"/>
    <property type="match status" value="1"/>
</dbReference>
<sequence length="821" mass="92028">MEEDVHSVLAQESTQLSHILSCQSPSVIMKLCDMMPGRAQGHADPLALTSSAAAVQECIKVMLEYYRMGNTAVCQSFLQSVCMLCENIPMHLESRLMSVAGYATSEYQYTFDYSNNMHTIGDVVNSHYNTEVKGALLRRWERLRNRLVKEVQLEDVWVSPRHANRGRERHNFPPKYSDLYGDYGSVEARVTLDSFLQGSAGQVTVLLGKAGSGKTLLMSCLGRHWGPIPSSYLFILLEFRQLNLLSHRLSLSELLFQYFLPLPGDDEKQRMVLDYLLSNPEQSCWVLDGYDEFHSKITRTETQGNRELLDPQMLLPIEELISGLLSRWILPGCTLIVTCRLRDFVDLEEMADNVGELMGWEHHDVKEYIESYFAVGEQAVDLLLSSRHLLDMSSLPALCNICCVCLDPRANGGAEAVQIPLTLTQVYLTVLGAFLSQGPWTGDDRGGRATDDELSLLAWRGLEESKILFMEQDFSPDVLEFSVRTGLLLQVELRHEERVPAYCFAHLTIQEFLAALRIITSDDVTEAQLKRRFNLKTRWTTKSDRKTVFTDSLHIYLCGLASSQCTKSLAVLAKGCVGPRALKWVQKRQALVVKLLKNLSGSNTLTGLKVLQLCHCVQETQDCQLAKEVMGTRPILELRNIRLLPSDIDALAFVVGSVGDTGVGLDFGACSMDAECLDVLSNCQYIYYLSFRSRKYNDKFAEKLSSILPKVTTLRKLEFSGASLTDLGAAKLASALQNCPNITEINLSDNNLTDQGIKFVAEIFDKLPSLASVMLGGKHSSLEGVNYLIEKMTSCVNIQQVHAEYEHTDTHWLYTLGWVSL</sequence>
<name>A0A667WVZ0_9TELE</name>
<dbReference type="InterPro" id="IPR007111">
    <property type="entry name" value="NACHT_NTPase"/>
</dbReference>
<evidence type="ECO:0000259" key="5">
    <source>
        <dbReference type="PROSITE" id="PS50837"/>
    </source>
</evidence>
<organism evidence="6 7">
    <name type="scientific">Myripristis murdjan</name>
    <name type="common">pinecone soldierfish</name>
    <dbReference type="NCBI Taxonomy" id="586833"/>
    <lineage>
        <taxon>Eukaryota</taxon>
        <taxon>Metazoa</taxon>
        <taxon>Chordata</taxon>
        <taxon>Craniata</taxon>
        <taxon>Vertebrata</taxon>
        <taxon>Euteleostomi</taxon>
        <taxon>Actinopterygii</taxon>
        <taxon>Neopterygii</taxon>
        <taxon>Teleostei</taxon>
        <taxon>Neoteleostei</taxon>
        <taxon>Acanthomorphata</taxon>
        <taxon>Holocentriformes</taxon>
        <taxon>Holocentridae</taxon>
        <taxon>Myripristis</taxon>
    </lineage>
</organism>
<keyword evidence="2" id="KW-0677">Repeat</keyword>
<reference evidence="6" key="2">
    <citation type="submission" date="2025-08" db="UniProtKB">
        <authorList>
            <consortium name="Ensembl"/>
        </authorList>
    </citation>
    <scope>IDENTIFICATION</scope>
</reference>
<dbReference type="Pfam" id="PF17776">
    <property type="entry name" value="NLRC4_HD2"/>
    <property type="match status" value="1"/>
</dbReference>
<dbReference type="Pfam" id="PF05729">
    <property type="entry name" value="NACHT"/>
    <property type="match status" value="1"/>
</dbReference>
<dbReference type="Gene3D" id="1.10.533.20">
    <property type="match status" value="1"/>
</dbReference>
<accession>A0A667WVZ0</accession>
<dbReference type="PANTHER" id="PTHR47189:SF1">
    <property type="entry name" value="MHC CLASS II TRANSACTIVATOR"/>
    <property type="match status" value="1"/>
</dbReference>
<evidence type="ECO:0000313" key="7">
    <source>
        <dbReference type="Proteomes" id="UP000472263"/>
    </source>
</evidence>
<reference evidence="6" key="1">
    <citation type="submission" date="2019-06" db="EMBL/GenBank/DDBJ databases">
        <authorList>
            <consortium name="Wellcome Sanger Institute Data Sharing"/>
        </authorList>
    </citation>
    <scope>NUCLEOTIDE SEQUENCE [LARGE SCALE GENOMIC DNA]</scope>
</reference>
<feature type="domain" description="NACHT" evidence="5">
    <location>
        <begin position="202"/>
        <end position="340"/>
    </location>
</feature>
<dbReference type="Gene3D" id="3.80.10.10">
    <property type="entry name" value="Ribonuclease Inhibitor"/>
    <property type="match status" value="1"/>
</dbReference>
<dbReference type="SUPFAM" id="SSF52540">
    <property type="entry name" value="P-loop containing nucleoside triphosphate hydrolases"/>
    <property type="match status" value="1"/>
</dbReference>
<dbReference type="Gene3D" id="3.40.50.300">
    <property type="entry name" value="P-loop containing nucleotide triphosphate hydrolases"/>
    <property type="match status" value="1"/>
</dbReference>
<dbReference type="InterPro" id="IPR041267">
    <property type="entry name" value="NLRP_HD2"/>
</dbReference>
<dbReference type="Pfam" id="PF13516">
    <property type="entry name" value="LRR_6"/>
    <property type="match status" value="1"/>
</dbReference>
<keyword evidence="7" id="KW-1185">Reference proteome</keyword>
<dbReference type="InterPro" id="IPR001611">
    <property type="entry name" value="Leu-rich_rpt"/>
</dbReference>
<dbReference type="Ensembl" id="ENSMMDT00005001098.1">
    <property type="protein sequence ID" value="ENSMMDP00005001076.1"/>
    <property type="gene ID" value="ENSMMDG00005000640.1"/>
</dbReference>
<evidence type="ECO:0000256" key="3">
    <source>
        <dbReference type="ARBA" id="ARBA00022741"/>
    </source>
</evidence>
<proteinExistence type="predicted"/>
<reference evidence="6" key="3">
    <citation type="submission" date="2025-09" db="UniProtKB">
        <authorList>
            <consortium name="Ensembl"/>
        </authorList>
    </citation>
    <scope>IDENTIFICATION</scope>
</reference>
<evidence type="ECO:0000256" key="4">
    <source>
        <dbReference type="ARBA" id="ARBA00022840"/>
    </source>
</evidence>